<dbReference type="GO" id="GO:0008270">
    <property type="term" value="F:zinc ion binding"/>
    <property type="evidence" value="ECO:0007669"/>
    <property type="project" value="UniProtKB-KW"/>
</dbReference>
<feature type="region of interest" description="Disordered" evidence="8">
    <location>
        <begin position="27"/>
        <end position="79"/>
    </location>
</feature>
<dbReference type="InterPro" id="IPR056436">
    <property type="entry name" value="Znf-C2H2_ZIC1-5/GLI1-3-like"/>
</dbReference>
<sequence length="362" mass="41139">MESKSPKSPASPLSLLSSDAFLEDVAPPIKLPPAKRQKLGQSSTESLSPPKFQDDASISSDSSGDIPHSPNHQRGEDDEIHEQVTVCRWADCNAGDMVNMDNLVAHIHEDHVETRIKKYICEWNDCGRKSMPHASAYALKAHMRSHTKEKPFYCELPECDRSFTRSDALQKHYRTVHETEALRPSDPIPKSMQAANKSSRQKPTLKVPQISPEGNYSARMKGKSNGNFNLSLDYPAELGFTSEDEAQNPRNLCRLLRRQVHWAEQEAETLRKSCEVLEDLRRKEWVDKEILLDQVLKTDIDWQKRRQIVLAQHSEMSNVETRLVVDRAVTKFLSPSKLEYSSPSPAVQIKSQQIEREVTSSQ</sequence>
<name>A0A420II28_9PEZI</name>
<dbReference type="GO" id="GO:0000981">
    <property type="term" value="F:DNA-binding transcription factor activity, RNA polymerase II-specific"/>
    <property type="evidence" value="ECO:0007669"/>
    <property type="project" value="TreeGrafter"/>
</dbReference>
<evidence type="ECO:0000256" key="5">
    <source>
        <dbReference type="ARBA" id="ARBA00022833"/>
    </source>
</evidence>
<dbReference type="InterPro" id="IPR013087">
    <property type="entry name" value="Znf_C2H2_type"/>
</dbReference>
<comment type="subcellular location">
    <subcellularLocation>
        <location evidence="1">Nucleus</location>
    </subcellularLocation>
</comment>
<evidence type="ECO:0000256" key="2">
    <source>
        <dbReference type="ARBA" id="ARBA00022723"/>
    </source>
</evidence>
<dbReference type="SMART" id="SM00355">
    <property type="entry name" value="ZnF_C2H2"/>
    <property type="match status" value="3"/>
</dbReference>
<organism evidence="10 11">
    <name type="scientific">Golovinomyces cichoracearum</name>
    <dbReference type="NCBI Taxonomy" id="62708"/>
    <lineage>
        <taxon>Eukaryota</taxon>
        <taxon>Fungi</taxon>
        <taxon>Dikarya</taxon>
        <taxon>Ascomycota</taxon>
        <taxon>Pezizomycotina</taxon>
        <taxon>Leotiomycetes</taxon>
        <taxon>Erysiphales</taxon>
        <taxon>Erysiphaceae</taxon>
        <taxon>Golovinomyces</taxon>
    </lineage>
</organism>
<keyword evidence="2" id="KW-0479">Metal-binding</keyword>
<keyword evidence="5" id="KW-0862">Zinc</keyword>
<evidence type="ECO:0000313" key="11">
    <source>
        <dbReference type="Proteomes" id="UP000285405"/>
    </source>
</evidence>
<dbReference type="GO" id="GO:0005634">
    <property type="term" value="C:nucleus"/>
    <property type="evidence" value="ECO:0007669"/>
    <property type="project" value="UniProtKB-SubCell"/>
</dbReference>
<accession>A0A420II28</accession>
<keyword evidence="4 7" id="KW-0863">Zinc-finger</keyword>
<dbReference type="FunFam" id="3.30.160.60:FF:000201">
    <property type="entry name" value="C2H2 finger domain protein (Gli3)"/>
    <property type="match status" value="1"/>
</dbReference>
<dbReference type="EMBL" id="MCBR01008604">
    <property type="protein sequence ID" value="RKF74208.1"/>
    <property type="molecule type" value="Genomic_DNA"/>
</dbReference>
<gene>
    <name evidence="10" type="ORF">GcC1_086012</name>
</gene>
<dbReference type="OrthoDB" id="3214149at2759"/>
<proteinExistence type="predicted"/>
<dbReference type="PANTHER" id="PTHR45718">
    <property type="entry name" value="TRANSCRIPTIONAL ACTIVATOR CUBITUS INTERRUPTUS"/>
    <property type="match status" value="1"/>
</dbReference>
<dbReference type="PANTHER" id="PTHR45718:SF4">
    <property type="entry name" value="TRANSCRIPTIONAL ACTIVATOR CUBITUS INTERRUPTUS"/>
    <property type="match status" value="1"/>
</dbReference>
<feature type="domain" description="C2H2-type" evidence="9">
    <location>
        <begin position="152"/>
        <end position="182"/>
    </location>
</feature>
<dbReference type="Gene3D" id="3.30.160.60">
    <property type="entry name" value="Classic Zinc Finger"/>
    <property type="match status" value="3"/>
</dbReference>
<keyword evidence="6" id="KW-0539">Nucleus</keyword>
<evidence type="ECO:0000256" key="7">
    <source>
        <dbReference type="PROSITE-ProRule" id="PRU00042"/>
    </source>
</evidence>
<feature type="region of interest" description="Disordered" evidence="8">
    <location>
        <begin position="177"/>
        <end position="216"/>
    </location>
</feature>
<protein>
    <submittedName>
        <fullName evidence="10">INO80 complex subunit 1</fullName>
    </submittedName>
</protein>
<dbReference type="FunFam" id="3.30.160.60:FF:000031">
    <property type="entry name" value="GLI family zinc finger 3"/>
    <property type="match status" value="1"/>
</dbReference>
<evidence type="ECO:0000256" key="6">
    <source>
        <dbReference type="ARBA" id="ARBA00023242"/>
    </source>
</evidence>
<dbReference type="SUPFAM" id="SSF57667">
    <property type="entry name" value="beta-beta-alpha zinc fingers"/>
    <property type="match status" value="1"/>
</dbReference>
<evidence type="ECO:0000259" key="9">
    <source>
        <dbReference type="PROSITE" id="PS50157"/>
    </source>
</evidence>
<dbReference type="PROSITE" id="PS50157">
    <property type="entry name" value="ZINC_FINGER_C2H2_2"/>
    <property type="match status" value="1"/>
</dbReference>
<evidence type="ECO:0000256" key="1">
    <source>
        <dbReference type="ARBA" id="ARBA00004123"/>
    </source>
</evidence>
<dbReference type="InterPro" id="IPR036236">
    <property type="entry name" value="Znf_C2H2_sf"/>
</dbReference>
<comment type="caution">
    <text evidence="10">The sequence shown here is derived from an EMBL/GenBank/DDBJ whole genome shotgun (WGS) entry which is preliminary data.</text>
</comment>
<dbReference type="PROSITE" id="PS00028">
    <property type="entry name" value="ZINC_FINGER_C2H2_1"/>
    <property type="match status" value="1"/>
</dbReference>
<evidence type="ECO:0000256" key="3">
    <source>
        <dbReference type="ARBA" id="ARBA00022737"/>
    </source>
</evidence>
<dbReference type="Pfam" id="PF00096">
    <property type="entry name" value="zf-C2H2"/>
    <property type="match status" value="1"/>
</dbReference>
<dbReference type="AlphaFoldDB" id="A0A420II28"/>
<reference evidence="10 11" key="1">
    <citation type="journal article" date="2018" name="BMC Genomics">
        <title>Comparative genome analyses reveal sequence features reflecting distinct modes of host-adaptation between dicot and monocot powdery mildew.</title>
        <authorList>
            <person name="Wu Y."/>
            <person name="Ma X."/>
            <person name="Pan Z."/>
            <person name="Kale S.D."/>
            <person name="Song Y."/>
            <person name="King H."/>
            <person name="Zhang Q."/>
            <person name="Presley C."/>
            <person name="Deng X."/>
            <person name="Wei C.I."/>
            <person name="Xiao S."/>
        </authorList>
    </citation>
    <scope>NUCLEOTIDE SEQUENCE [LARGE SCALE GENOMIC DNA]</scope>
    <source>
        <strain evidence="10">UCSC1</strain>
    </source>
</reference>
<feature type="compositionally biased region" description="Polar residues" evidence="8">
    <location>
        <begin position="193"/>
        <end position="202"/>
    </location>
</feature>
<evidence type="ECO:0000313" key="10">
    <source>
        <dbReference type="EMBL" id="RKF74208.1"/>
    </source>
</evidence>
<evidence type="ECO:0000256" key="4">
    <source>
        <dbReference type="ARBA" id="ARBA00022771"/>
    </source>
</evidence>
<dbReference type="Proteomes" id="UP000285405">
    <property type="component" value="Unassembled WGS sequence"/>
</dbReference>
<dbReference type="GO" id="GO:0000978">
    <property type="term" value="F:RNA polymerase II cis-regulatory region sequence-specific DNA binding"/>
    <property type="evidence" value="ECO:0007669"/>
    <property type="project" value="TreeGrafter"/>
</dbReference>
<dbReference type="Pfam" id="PF23561">
    <property type="entry name" value="zf-C2H2_15"/>
    <property type="match status" value="1"/>
</dbReference>
<keyword evidence="3" id="KW-0677">Repeat</keyword>
<feature type="compositionally biased region" description="Low complexity" evidence="8">
    <location>
        <begin position="55"/>
        <end position="66"/>
    </location>
</feature>
<evidence type="ECO:0000256" key="8">
    <source>
        <dbReference type="SAM" id="MobiDB-lite"/>
    </source>
</evidence>
<dbReference type="InterPro" id="IPR043359">
    <property type="entry name" value="GLI-like"/>
</dbReference>